<keyword evidence="2" id="KW-0496">Mitochondrion</keyword>
<proteinExistence type="predicted"/>
<evidence type="ECO:0000256" key="1">
    <source>
        <dbReference type="SAM" id="Phobius"/>
    </source>
</evidence>
<accession>A0A1J0CYH6</accession>
<protein>
    <submittedName>
        <fullName evidence="2">ATP synthase subunit 8</fullName>
    </submittedName>
</protein>
<feature type="transmembrane region" description="Helical" evidence="1">
    <location>
        <begin position="12"/>
        <end position="31"/>
    </location>
</feature>
<reference evidence="2" key="1">
    <citation type="journal article" date="2016" name="J. Molluscan Stud.">
        <title>Eight new mitogenomes for exploring the phylogeny and classification of Vetigastropoda.</title>
        <authorList>
            <person name="Lee H."/>
            <person name="Samadi S."/>
            <person name="Puillandre N."/>
            <person name="Tsai M.-H."/>
            <person name="Dai C.-F."/>
            <person name="Chen W.-J."/>
        </authorList>
    </citation>
    <scope>NUCLEOTIDE SEQUENCE</scope>
</reference>
<keyword evidence="1" id="KW-0812">Transmembrane</keyword>
<geneLocation type="mitochondrion" evidence="2"/>
<keyword evidence="1" id="KW-1133">Transmembrane helix</keyword>
<evidence type="ECO:0000313" key="2">
    <source>
        <dbReference type="EMBL" id="APB92063.1"/>
    </source>
</evidence>
<name>A0A1J0CYH6_9VEST</name>
<gene>
    <name evidence="2" type="primary">ATP8</name>
</gene>
<dbReference type="EMBL" id="KX298889">
    <property type="protein sequence ID" value="APB92063.1"/>
    <property type="molecule type" value="Genomic_DNA"/>
</dbReference>
<dbReference type="AlphaFoldDB" id="A0A1J0CYH6"/>
<sequence length="70" mass="8659">MVQLAPLNWCSSYFICWSIIVLMSALIWWTFPGKYMFKNHEFNNQKTQLFSELQNKRKFKMEKKKMWSWS</sequence>
<organism evidence="2">
    <name type="scientific">Montfortula punctata</name>
    <dbReference type="NCBI Taxonomy" id="1906930"/>
    <lineage>
        <taxon>Eukaryota</taxon>
        <taxon>Metazoa</taxon>
        <taxon>Spiralia</taxon>
        <taxon>Lophotrochozoa</taxon>
        <taxon>Mollusca</taxon>
        <taxon>Gastropoda</taxon>
        <taxon>Vetigastropoda</taxon>
        <taxon>Lepetellida</taxon>
        <taxon>Fissurelloidea</taxon>
        <taxon>Fissurellidae</taxon>
        <taxon>Montfortula</taxon>
    </lineage>
</organism>
<keyword evidence="1" id="KW-0472">Membrane</keyword>